<dbReference type="Pfam" id="PF07505">
    <property type="entry name" value="DUF5131"/>
    <property type="match status" value="1"/>
</dbReference>
<organism evidence="1 2">
    <name type="scientific">Ileibacterium valens</name>
    <dbReference type="NCBI Taxonomy" id="1862668"/>
    <lineage>
        <taxon>Bacteria</taxon>
        <taxon>Bacillati</taxon>
        <taxon>Bacillota</taxon>
        <taxon>Erysipelotrichia</taxon>
        <taxon>Erysipelotrichales</taxon>
        <taxon>Erysipelotrichaceae</taxon>
        <taxon>Ileibacterium</taxon>
    </lineage>
</organism>
<gene>
    <name evidence="1" type="ORF">BO222_12205</name>
</gene>
<sequence length="254" mass="29797">MITFSWNPWHGCHPFSVGCKNCFMRRADIRHGRNPEIITRSKTMFDLPIQKKRDGSLKVPSGSCLYVCFQSDFFVEEADEWRNEAWDLIKERSDVWFLIPTKRVHRIHQCLPADWNDGWPNVSFALSIENNQAARERLDQFLKIPCCHRSIFAAPLLEELDLTPWLETGKIELVSVAGESGLKARVCHFNWMEKIFYDCLKTKTKFTIHQTGRYFVRNGRCYIIPKKEQFSQAKKAHEWLKKEAGKKNQPALFD</sequence>
<dbReference type="GeneID" id="82203888"/>
<dbReference type="RefSeq" id="WP_075821041.1">
    <property type="nucleotide sequence ID" value="NZ_CAPIAK010000012.1"/>
</dbReference>
<dbReference type="Proteomes" id="UP000186341">
    <property type="component" value="Unassembled WGS sequence"/>
</dbReference>
<dbReference type="EMBL" id="MPJW01000268">
    <property type="protein sequence ID" value="OLU36557.1"/>
    <property type="molecule type" value="Genomic_DNA"/>
</dbReference>
<proteinExistence type="predicted"/>
<name>A0A1U7NCU8_9FIRM</name>
<protein>
    <recommendedName>
        <fullName evidence="3">DUF5131 family protein</fullName>
    </recommendedName>
</protein>
<dbReference type="InterPro" id="IPR011101">
    <property type="entry name" value="DUF5131"/>
</dbReference>
<dbReference type="OrthoDB" id="9787478at2"/>
<accession>A0A1U7NCU8</accession>
<evidence type="ECO:0000313" key="2">
    <source>
        <dbReference type="Proteomes" id="UP000186341"/>
    </source>
</evidence>
<dbReference type="AlphaFoldDB" id="A0A1U7NCU8"/>
<evidence type="ECO:0000313" key="1">
    <source>
        <dbReference type="EMBL" id="OLU36557.1"/>
    </source>
</evidence>
<evidence type="ECO:0008006" key="3">
    <source>
        <dbReference type="Google" id="ProtNLM"/>
    </source>
</evidence>
<reference evidence="1 2" key="1">
    <citation type="submission" date="2016-11" db="EMBL/GenBank/DDBJ databases">
        <title>Description of two novel members of the family Erysipelotrichaceae: Ileibacterium lipovorans gen. nov., sp. nov. and Dubosiella newyorkensis, gen. nov., sp. nov.</title>
        <authorList>
            <person name="Cox L.M."/>
            <person name="Sohn J."/>
            <person name="Tyrrell K.L."/>
            <person name="Citron D.M."/>
            <person name="Lawson P.A."/>
            <person name="Patel N.B."/>
            <person name="Iizumi T."/>
            <person name="Perez-Perez G.I."/>
            <person name="Goldstein E.J."/>
            <person name="Blaser M.J."/>
        </authorList>
    </citation>
    <scope>NUCLEOTIDE SEQUENCE [LARGE SCALE GENOMIC DNA]</scope>
    <source>
        <strain evidence="1 2">NYU-BL-A3</strain>
    </source>
</reference>
<keyword evidence="2" id="KW-1185">Reference proteome</keyword>
<comment type="caution">
    <text evidence="1">The sequence shown here is derived from an EMBL/GenBank/DDBJ whole genome shotgun (WGS) entry which is preliminary data.</text>
</comment>